<dbReference type="EMBL" id="JAFIMR010000005">
    <property type="protein sequence ID" value="KAI1878625.1"/>
    <property type="molecule type" value="Genomic_DNA"/>
</dbReference>
<dbReference type="Proteomes" id="UP000829685">
    <property type="component" value="Unassembled WGS sequence"/>
</dbReference>
<name>A0A9P9WT35_9PEZI</name>
<gene>
    <name evidence="2" type="ORF">JX265_002802</name>
</gene>
<keyword evidence="3" id="KW-1185">Reference proteome</keyword>
<evidence type="ECO:0000256" key="1">
    <source>
        <dbReference type="SAM" id="MobiDB-lite"/>
    </source>
</evidence>
<feature type="region of interest" description="Disordered" evidence="1">
    <location>
        <begin position="54"/>
        <end position="106"/>
    </location>
</feature>
<organism evidence="2 3">
    <name type="scientific">Neoarthrinium moseri</name>
    <dbReference type="NCBI Taxonomy" id="1658444"/>
    <lineage>
        <taxon>Eukaryota</taxon>
        <taxon>Fungi</taxon>
        <taxon>Dikarya</taxon>
        <taxon>Ascomycota</taxon>
        <taxon>Pezizomycotina</taxon>
        <taxon>Sordariomycetes</taxon>
        <taxon>Xylariomycetidae</taxon>
        <taxon>Amphisphaeriales</taxon>
        <taxon>Apiosporaceae</taxon>
        <taxon>Neoarthrinium</taxon>
    </lineage>
</organism>
<reference evidence="2" key="1">
    <citation type="submission" date="2021-03" db="EMBL/GenBank/DDBJ databases">
        <title>Revisited historic fungal species revealed as producer of novel bioactive compounds through whole genome sequencing and comparative genomics.</title>
        <authorList>
            <person name="Vignolle G.A."/>
            <person name="Hochenegger N."/>
            <person name="Mach R.L."/>
            <person name="Mach-Aigner A.R."/>
            <person name="Javad Rahimi M."/>
            <person name="Salim K.A."/>
            <person name="Chan C.M."/>
            <person name="Lim L.B.L."/>
            <person name="Cai F."/>
            <person name="Druzhinina I.S."/>
            <person name="U'Ren J.M."/>
            <person name="Derntl C."/>
        </authorList>
    </citation>
    <scope>NUCLEOTIDE SEQUENCE</scope>
    <source>
        <strain evidence="2">TUCIM 5799</strain>
    </source>
</reference>
<comment type="caution">
    <text evidence="2">The sequence shown here is derived from an EMBL/GenBank/DDBJ whole genome shotgun (WGS) entry which is preliminary data.</text>
</comment>
<evidence type="ECO:0000313" key="2">
    <source>
        <dbReference type="EMBL" id="KAI1878625.1"/>
    </source>
</evidence>
<sequence length="195" mass="22343">MATKPHCSLSSQHPLILLEKENRTILDPTASRFVPVKSSEPRFNRQARASRDIARIRVDPVASKPAAGLATSHRRQNRSGEAGKKKQGTTGTSSRKTHRRPRNHLTLDQRLVKVERILDRWTSRPTTAAQLAKYQRHILRSVFKQLIEVSGAMDELSVRLNEEQEVLVMRVQQAMWRAREKLQRLRGEGMDLGFH</sequence>
<evidence type="ECO:0000313" key="3">
    <source>
        <dbReference type="Proteomes" id="UP000829685"/>
    </source>
</evidence>
<accession>A0A9P9WT35</accession>
<dbReference type="AlphaFoldDB" id="A0A9P9WT35"/>
<protein>
    <submittedName>
        <fullName evidence="2">Uncharacterized protein</fullName>
    </submittedName>
</protein>
<proteinExistence type="predicted"/>